<reference evidence="2" key="1">
    <citation type="journal article" date="2019" name="Sci. Rep.">
        <title>Draft genome of Tanacetum cinerariifolium, the natural source of mosquito coil.</title>
        <authorList>
            <person name="Yamashiro T."/>
            <person name="Shiraishi A."/>
            <person name="Satake H."/>
            <person name="Nakayama K."/>
        </authorList>
    </citation>
    <scope>NUCLEOTIDE SEQUENCE</scope>
</reference>
<accession>A0A6L2L2G8</accession>
<feature type="compositionally biased region" description="Basic and acidic residues" evidence="1">
    <location>
        <begin position="31"/>
        <end position="52"/>
    </location>
</feature>
<proteinExistence type="predicted"/>
<organism evidence="2">
    <name type="scientific">Tanacetum cinerariifolium</name>
    <name type="common">Dalmatian daisy</name>
    <name type="synonym">Chrysanthemum cinerariifolium</name>
    <dbReference type="NCBI Taxonomy" id="118510"/>
    <lineage>
        <taxon>Eukaryota</taxon>
        <taxon>Viridiplantae</taxon>
        <taxon>Streptophyta</taxon>
        <taxon>Embryophyta</taxon>
        <taxon>Tracheophyta</taxon>
        <taxon>Spermatophyta</taxon>
        <taxon>Magnoliopsida</taxon>
        <taxon>eudicotyledons</taxon>
        <taxon>Gunneridae</taxon>
        <taxon>Pentapetalae</taxon>
        <taxon>asterids</taxon>
        <taxon>campanulids</taxon>
        <taxon>Asterales</taxon>
        <taxon>Asteraceae</taxon>
        <taxon>Asteroideae</taxon>
        <taxon>Anthemideae</taxon>
        <taxon>Anthemidinae</taxon>
        <taxon>Tanacetum</taxon>
    </lineage>
</organism>
<dbReference type="AlphaFoldDB" id="A0A6L2L2G8"/>
<protein>
    <submittedName>
        <fullName evidence="2">Uncharacterized protein</fullName>
    </submittedName>
</protein>
<comment type="caution">
    <text evidence="2">The sequence shown here is derived from an EMBL/GenBank/DDBJ whole genome shotgun (WGS) entry which is preliminary data.</text>
</comment>
<dbReference type="EMBL" id="BKCJ010003406">
    <property type="protein sequence ID" value="GEU54902.1"/>
    <property type="molecule type" value="Genomic_DNA"/>
</dbReference>
<name>A0A6L2L2G8_TANCI</name>
<gene>
    <name evidence="2" type="ORF">Tci_026880</name>
</gene>
<feature type="compositionally biased region" description="Polar residues" evidence="1">
    <location>
        <begin position="54"/>
        <end position="63"/>
    </location>
</feature>
<feature type="region of interest" description="Disordered" evidence="1">
    <location>
        <begin position="27"/>
        <end position="106"/>
    </location>
</feature>
<sequence length="300" mass="34954">MINSKSFNRSPKYRDLYHAHMELILEDEDAMDKGVADKLKKRKPDDADKDEGLSYSSKGKNPATSSKSSKSGKSTKDQVVELISMQDSNNAEHDDADYADMPMDQGEDLGRQIVPANSFFNNNLEYLRGGRNDKKYTASMTKSKTARYELKGIEDMARVDDLQLGVESYQKKLNLTKPKTRKVDMSHRLAYITFSNHQGVIYEDNLKLKRFMRADELHKFSDDTLIFVHDTLSQMLHDLHLRYNKTTRIRQWTSLDQQRTHFMIKAINQKLLDKRLMRSLEKFIGGRDYREDLILLQWTI</sequence>
<evidence type="ECO:0000256" key="1">
    <source>
        <dbReference type="SAM" id="MobiDB-lite"/>
    </source>
</evidence>
<evidence type="ECO:0000313" key="2">
    <source>
        <dbReference type="EMBL" id="GEU54902.1"/>
    </source>
</evidence>